<evidence type="ECO:0000256" key="1">
    <source>
        <dbReference type="SAM" id="MobiDB-lite"/>
    </source>
</evidence>
<dbReference type="PROSITE" id="PS51257">
    <property type="entry name" value="PROKAR_LIPOPROTEIN"/>
    <property type="match status" value="1"/>
</dbReference>
<dbReference type="EMBL" id="JASSZA010000005">
    <property type="protein sequence ID" value="KAK2109695.1"/>
    <property type="molecule type" value="Genomic_DNA"/>
</dbReference>
<reference evidence="2 3" key="1">
    <citation type="submission" date="2023-05" db="EMBL/GenBank/DDBJ databases">
        <title>B98-5 Cell Line De Novo Hybrid Assembly: An Optical Mapping Approach.</title>
        <authorList>
            <person name="Kananen K."/>
            <person name="Auerbach J.A."/>
            <person name="Kautto E."/>
            <person name="Blachly J.S."/>
        </authorList>
    </citation>
    <scope>NUCLEOTIDE SEQUENCE [LARGE SCALE GENOMIC DNA]</scope>
    <source>
        <strain evidence="2">B95-8</strain>
        <tissue evidence="2">Cell line</tissue>
    </source>
</reference>
<gene>
    <name evidence="2" type="ORF">P7K49_009441</name>
</gene>
<feature type="region of interest" description="Disordered" evidence="1">
    <location>
        <begin position="133"/>
        <end position="154"/>
    </location>
</feature>
<feature type="region of interest" description="Disordered" evidence="1">
    <location>
        <begin position="164"/>
        <end position="183"/>
    </location>
</feature>
<protein>
    <submittedName>
        <fullName evidence="2">Uncharacterized protein</fullName>
    </submittedName>
</protein>
<sequence length="183" mass="19924">MPRRALGPGRSPTSLPLTQGCSVWSGATRYARRGAQHESVQSCWSTVIPCDRQVSNRPRLITNGGYCPWTPPAPQLVVLAPERVVSWPGWINPRRLVPTLPSRLARSQGVRWEATSRSAGAGEEWGSGLRVERPFPQAKGTPPPLPRRGMQGGRDSIGFVAEEQVGLSPSPRAWGVTSDQRKG</sequence>
<dbReference type="Proteomes" id="UP001266305">
    <property type="component" value="Unassembled WGS sequence"/>
</dbReference>
<evidence type="ECO:0000313" key="2">
    <source>
        <dbReference type="EMBL" id="KAK2109695.1"/>
    </source>
</evidence>
<name>A0ABQ9VKR7_SAGOE</name>
<accession>A0ABQ9VKR7</accession>
<organism evidence="2 3">
    <name type="scientific">Saguinus oedipus</name>
    <name type="common">Cotton-top tamarin</name>
    <name type="synonym">Oedipomidas oedipus</name>
    <dbReference type="NCBI Taxonomy" id="9490"/>
    <lineage>
        <taxon>Eukaryota</taxon>
        <taxon>Metazoa</taxon>
        <taxon>Chordata</taxon>
        <taxon>Craniata</taxon>
        <taxon>Vertebrata</taxon>
        <taxon>Euteleostomi</taxon>
        <taxon>Mammalia</taxon>
        <taxon>Eutheria</taxon>
        <taxon>Euarchontoglires</taxon>
        <taxon>Primates</taxon>
        <taxon>Haplorrhini</taxon>
        <taxon>Platyrrhini</taxon>
        <taxon>Cebidae</taxon>
        <taxon>Callitrichinae</taxon>
        <taxon>Saguinus</taxon>
    </lineage>
</organism>
<evidence type="ECO:0000313" key="3">
    <source>
        <dbReference type="Proteomes" id="UP001266305"/>
    </source>
</evidence>
<keyword evidence="3" id="KW-1185">Reference proteome</keyword>
<proteinExistence type="predicted"/>
<comment type="caution">
    <text evidence="2">The sequence shown here is derived from an EMBL/GenBank/DDBJ whole genome shotgun (WGS) entry which is preliminary data.</text>
</comment>